<keyword evidence="6" id="KW-0547">Nucleotide-binding</keyword>
<dbReference type="PANTHER" id="PTHR43700:SF1">
    <property type="entry name" value="PHOSPHORIBOSYLAMINOIMIDAZOLE-SUCCINOCARBOXAMIDE SYNTHASE"/>
    <property type="match status" value="1"/>
</dbReference>
<dbReference type="AlphaFoldDB" id="A0A7S9PWG7"/>
<dbReference type="InterPro" id="IPR001636">
    <property type="entry name" value="SAICAR_synth"/>
</dbReference>
<keyword evidence="7" id="KW-0658">Purine biosynthesis</keyword>
<dbReference type="OrthoDB" id="9991235at2759"/>
<reference evidence="11 12" key="1">
    <citation type="journal article" date="2018" name="PLoS Genet.">
        <title>Repeat elements organise 3D genome structure and mediate transcription in the filamentous fungus Epichloe festucae.</title>
        <authorList>
            <person name="Winter D.J."/>
            <person name="Ganley A.R.D."/>
            <person name="Young C.A."/>
            <person name="Liachko I."/>
            <person name="Schardl C.L."/>
            <person name="Dupont P.Y."/>
            <person name="Berry D."/>
            <person name="Ram A."/>
            <person name="Scott B."/>
            <person name="Cox M.P."/>
        </authorList>
    </citation>
    <scope>NUCLEOTIDE SEQUENCE [LARGE SCALE GENOMIC DNA]</scope>
    <source>
        <strain evidence="11 12">Fl1</strain>
    </source>
</reference>
<name>A0A7S9PWG7_EPIFF</name>
<dbReference type="InterPro" id="IPR028923">
    <property type="entry name" value="SAICAR_synt/ADE2_N"/>
</dbReference>
<dbReference type="EMBL" id="CP031388">
    <property type="protein sequence ID" value="QPH04141.1"/>
    <property type="molecule type" value="Genomic_DNA"/>
</dbReference>
<evidence type="ECO:0000256" key="6">
    <source>
        <dbReference type="ARBA" id="ARBA00022741"/>
    </source>
</evidence>
<dbReference type="GO" id="GO:0005737">
    <property type="term" value="C:cytoplasm"/>
    <property type="evidence" value="ECO:0007669"/>
    <property type="project" value="TreeGrafter"/>
</dbReference>
<dbReference type="Gene3D" id="3.30.470.20">
    <property type="entry name" value="ATP-grasp fold, B domain"/>
    <property type="match status" value="1"/>
</dbReference>
<dbReference type="EC" id="6.3.2.6" evidence="3"/>
<evidence type="ECO:0000256" key="8">
    <source>
        <dbReference type="ARBA" id="ARBA00022840"/>
    </source>
</evidence>
<accession>A0A7S9PWG7</accession>
<evidence type="ECO:0000259" key="10">
    <source>
        <dbReference type="Pfam" id="PF01259"/>
    </source>
</evidence>
<dbReference type="UniPathway" id="UPA00074">
    <property type="reaction ID" value="UER00131"/>
</dbReference>
<protein>
    <recommendedName>
        <fullName evidence="4">Phosphoribosylaminoimidazole-succinocarboxamide synthase</fullName>
        <ecNumber evidence="3">6.3.2.6</ecNumber>
    </recommendedName>
    <alternativeName>
        <fullName evidence="9">SAICAR synthetase</fullName>
    </alternativeName>
</protein>
<evidence type="ECO:0000256" key="9">
    <source>
        <dbReference type="ARBA" id="ARBA00030409"/>
    </source>
</evidence>
<dbReference type="FunFam" id="3.30.470.20:FF:000015">
    <property type="entry name" value="Phosphoribosylaminoimidazole-succinocarboxamide synthase"/>
    <property type="match status" value="1"/>
</dbReference>
<evidence type="ECO:0000256" key="7">
    <source>
        <dbReference type="ARBA" id="ARBA00022755"/>
    </source>
</evidence>
<comment type="similarity">
    <text evidence="2">Belongs to the SAICAR synthetase family.</text>
</comment>
<feature type="domain" description="SAICAR synthetase/ADE2 N-terminal" evidence="10">
    <location>
        <begin position="47"/>
        <end position="303"/>
    </location>
</feature>
<evidence type="ECO:0000313" key="11">
    <source>
        <dbReference type="EMBL" id="QPH04141.1"/>
    </source>
</evidence>
<dbReference type="PANTHER" id="PTHR43700">
    <property type="entry name" value="PHOSPHORIBOSYLAMINOIMIDAZOLE-SUCCINOCARBOXAMIDE SYNTHASE"/>
    <property type="match status" value="1"/>
</dbReference>
<dbReference type="SUPFAM" id="SSF56104">
    <property type="entry name" value="SAICAR synthase-like"/>
    <property type="match status" value="1"/>
</dbReference>
<dbReference type="GO" id="GO:0006189">
    <property type="term" value="P:'de novo' IMP biosynthetic process"/>
    <property type="evidence" value="ECO:0007669"/>
    <property type="project" value="UniProtKB-UniPathway"/>
</dbReference>
<evidence type="ECO:0000256" key="3">
    <source>
        <dbReference type="ARBA" id="ARBA00012217"/>
    </source>
</evidence>
<dbReference type="Proteomes" id="UP000594364">
    <property type="component" value="Chromosome 4"/>
</dbReference>
<dbReference type="PROSITE" id="PS01057">
    <property type="entry name" value="SAICAR_SYNTHETASE_1"/>
    <property type="match status" value="1"/>
</dbReference>
<evidence type="ECO:0000313" key="12">
    <source>
        <dbReference type="Proteomes" id="UP000594364"/>
    </source>
</evidence>
<dbReference type="HAMAP" id="MF_00137">
    <property type="entry name" value="SAICAR_synth"/>
    <property type="match status" value="1"/>
</dbReference>
<gene>
    <name evidence="11" type="ORF">C2857_000895</name>
</gene>
<evidence type="ECO:0000256" key="4">
    <source>
        <dbReference type="ARBA" id="ARBA00016460"/>
    </source>
</evidence>
<keyword evidence="12" id="KW-1185">Reference proteome</keyword>
<dbReference type="Pfam" id="PF01259">
    <property type="entry name" value="SAICAR_synt"/>
    <property type="match status" value="1"/>
</dbReference>
<evidence type="ECO:0000256" key="5">
    <source>
        <dbReference type="ARBA" id="ARBA00022598"/>
    </source>
</evidence>
<sequence length="339" mass="37502">MQAHVWFVSRARSAGLSFDPSRHFPQPAVSFTMAALTTIDLPSLQKMASGKVRDLFSLPEDPDTLLFVASDRLSAFDVVMTNGIPNKGAILTLISAHWFRLLPERIPNLRTHFISLDVPAGVGPAEARAIRNRSMQVRKLEVLKIEAIVRGYITGSAWKEYQARGTVHGLAMPEGMQLGQKFPEAIYTPSTKADAGAHDENIHPRDAWREIGDKETADKVEALALAIYDAAAAYAEERGIIIADTKFEFARDPEGNIYLADEVLTPDSSRFWPKDGYELGKEQDSFDKQYVRNWLIGEGLEAKEGVAIPEDIVQATSDKYKDAFYKLTGKTFEAAAAPS</sequence>
<dbReference type="CDD" id="cd01414">
    <property type="entry name" value="SAICAR_synt_Sc"/>
    <property type="match status" value="1"/>
</dbReference>
<dbReference type="GO" id="GO:0005524">
    <property type="term" value="F:ATP binding"/>
    <property type="evidence" value="ECO:0007669"/>
    <property type="project" value="UniProtKB-KW"/>
</dbReference>
<proteinExistence type="inferred from homology"/>
<dbReference type="NCBIfam" id="NF010568">
    <property type="entry name" value="PRK13961.1"/>
    <property type="match status" value="1"/>
</dbReference>
<comment type="pathway">
    <text evidence="1">Purine metabolism; IMP biosynthesis via de novo pathway; 5-amino-1-(5-phospho-D-ribosyl)imidazole-4-carboxamide from 5-amino-1-(5-phospho-D-ribosyl)imidazole-4-carboxylate: step 1/2.</text>
</comment>
<dbReference type="NCBIfam" id="TIGR00081">
    <property type="entry name" value="purC"/>
    <property type="match status" value="1"/>
</dbReference>
<evidence type="ECO:0000256" key="1">
    <source>
        <dbReference type="ARBA" id="ARBA00004672"/>
    </source>
</evidence>
<organism evidence="11 12">
    <name type="scientific">Epichloe festucae (strain Fl1)</name>
    <dbReference type="NCBI Taxonomy" id="877507"/>
    <lineage>
        <taxon>Eukaryota</taxon>
        <taxon>Fungi</taxon>
        <taxon>Dikarya</taxon>
        <taxon>Ascomycota</taxon>
        <taxon>Pezizomycotina</taxon>
        <taxon>Sordariomycetes</taxon>
        <taxon>Hypocreomycetidae</taxon>
        <taxon>Hypocreales</taxon>
        <taxon>Clavicipitaceae</taxon>
        <taxon>Epichloe</taxon>
    </lineage>
</organism>
<keyword evidence="5" id="KW-0436">Ligase</keyword>
<dbReference type="GO" id="GO:0004639">
    <property type="term" value="F:phosphoribosylaminoimidazolesuccinocarboxamide synthase activity"/>
    <property type="evidence" value="ECO:0007669"/>
    <property type="project" value="UniProtKB-EC"/>
</dbReference>
<dbReference type="Gene3D" id="3.30.200.20">
    <property type="entry name" value="Phosphorylase Kinase, domain 1"/>
    <property type="match status" value="1"/>
</dbReference>
<evidence type="ECO:0000256" key="2">
    <source>
        <dbReference type="ARBA" id="ARBA00010190"/>
    </source>
</evidence>
<dbReference type="InterPro" id="IPR018236">
    <property type="entry name" value="SAICAR_synthetase_CS"/>
</dbReference>
<keyword evidence="8" id="KW-0067">ATP-binding</keyword>